<evidence type="ECO:0000313" key="9">
    <source>
        <dbReference type="Proteomes" id="UP001556617"/>
    </source>
</evidence>
<comment type="subcellular location">
    <subcellularLocation>
        <location evidence="1">Cytoplasm</location>
    </subcellularLocation>
</comment>
<dbReference type="InterPro" id="IPR050890">
    <property type="entry name" value="PTS_EIIA_component"/>
</dbReference>
<dbReference type="RefSeq" id="WP_367973068.1">
    <property type="nucleotide sequence ID" value="NZ_JBFPEQ010000001.1"/>
</dbReference>
<proteinExistence type="predicted"/>
<evidence type="ECO:0000256" key="3">
    <source>
        <dbReference type="ARBA" id="ARBA00022597"/>
    </source>
</evidence>
<dbReference type="Proteomes" id="UP001556617">
    <property type="component" value="Unassembled WGS sequence"/>
</dbReference>
<dbReference type="PANTHER" id="PTHR45008">
    <property type="entry name" value="PTS SYSTEM GLUCOSE-SPECIFIC EIIA COMPONENT"/>
    <property type="match status" value="1"/>
</dbReference>
<evidence type="ECO:0000256" key="5">
    <source>
        <dbReference type="ARBA" id="ARBA00022683"/>
    </source>
</evidence>
<organism evidence="8 9">
    <name type="scientific">Leuconostoc aquikimchii</name>
    <dbReference type="NCBI Taxonomy" id="3236804"/>
    <lineage>
        <taxon>Bacteria</taxon>
        <taxon>Bacillati</taxon>
        <taxon>Bacillota</taxon>
        <taxon>Bacilli</taxon>
        <taxon>Lactobacillales</taxon>
        <taxon>Lactobacillaceae</taxon>
        <taxon>Leuconostoc</taxon>
    </lineage>
</organism>
<dbReference type="Pfam" id="PF00358">
    <property type="entry name" value="PTS_EIIA_1"/>
    <property type="match status" value="1"/>
</dbReference>
<dbReference type="PROSITE" id="PS51093">
    <property type="entry name" value="PTS_EIIA_TYPE_1"/>
    <property type="match status" value="1"/>
</dbReference>
<dbReference type="PROSITE" id="PS00371">
    <property type="entry name" value="PTS_EIIA_TYPE_1_HIS"/>
    <property type="match status" value="1"/>
</dbReference>
<keyword evidence="4" id="KW-0808">Transferase</keyword>
<sequence>MFSFFKKQENSQIQEILTDNNLYSPIQGDFLSLEKVNDPVFSEKAMGDGFAIQPTEDQLIVSPVAGEVTMVAGTKHAIGIHMANGLDILLHLGLDTVNMGGSPFNINIKVGDTVSAGQHLGIMNLEEISGAGYETTVMVIVTNMDVLETLTTNDGSYQAGEKVGTVTVKQ</sequence>
<keyword evidence="6" id="KW-0418">Kinase</keyword>
<dbReference type="EMBL" id="JBFPER010000001">
    <property type="protein sequence ID" value="MEX0379798.1"/>
    <property type="molecule type" value="Genomic_DNA"/>
</dbReference>
<evidence type="ECO:0000256" key="6">
    <source>
        <dbReference type="ARBA" id="ARBA00022777"/>
    </source>
</evidence>
<keyword evidence="9" id="KW-1185">Reference proteome</keyword>
<evidence type="ECO:0000313" key="8">
    <source>
        <dbReference type="EMBL" id="MEX0379798.1"/>
    </source>
</evidence>
<comment type="caution">
    <text evidence="8">The sequence shown here is derived from an EMBL/GenBank/DDBJ whole genome shotgun (WGS) entry which is preliminary data.</text>
</comment>
<feature type="domain" description="PTS EIIA type-1" evidence="7">
    <location>
        <begin position="38"/>
        <end position="143"/>
    </location>
</feature>
<dbReference type="InterPro" id="IPR011055">
    <property type="entry name" value="Dup_hybrid_motif"/>
</dbReference>
<evidence type="ECO:0000256" key="4">
    <source>
        <dbReference type="ARBA" id="ARBA00022679"/>
    </source>
</evidence>
<protein>
    <submittedName>
        <fullName evidence="8">PTS glucose transporter subunit IIA</fullName>
    </submittedName>
</protein>
<dbReference type="Gene3D" id="2.70.70.10">
    <property type="entry name" value="Glucose Permease (Domain IIA)"/>
    <property type="match status" value="1"/>
</dbReference>
<keyword evidence="5" id="KW-0598">Phosphotransferase system</keyword>
<dbReference type="PANTHER" id="PTHR45008:SF1">
    <property type="entry name" value="PTS SYSTEM GLUCOSE-SPECIFIC EIIA COMPONENT"/>
    <property type="match status" value="1"/>
</dbReference>
<gene>
    <name evidence="8" type="ORF">AB3K24_00275</name>
</gene>
<dbReference type="NCBIfam" id="TIGR00830">
    <property type="entry name" value="PTBA"/>
    <property type="match status" value="1"/>
</dbReference>
<evidence type="ECO:0000259" key="7">
    <source>
        <dbReference type="PROSITE" id="PS51093"/>
    </source>
</evidence>
<name>A0ABV3S120_9LACO</name>
<evidence type="ECO:0000256" key="2">
    <source>
        <dbReference type="ARBA" id="ARBA00022448"/>
    </source>
</evidence>
<keyword evidence="2" id="KW-0813">Transport</keyword>
<keyword evidence="3 8" id="KW-0762">Sugar transport</keyword>
<evidence type="ECO:0000256" key="1">
    <source>
        <dbReference type="ARBA" id="ARBA00004496"/>
    </source>
</evidence>
<dbReference type="SUPFAM" id="SSF51261">
    <property type="entry name" value="Duplicated hybrid motif"/>
    <property type="match status" value="1"/>
</dbReference>
<dbReference type="InterPro" id="IPR001127">
    <property type="entry name" value="PTS_EIIA_1_perm"/>
</dbReference>
<accession>A0ABV3S120</accession>
<reference evidence="8 9" key="1">
    <citation type="submission" date="2024-07" db="EMBL/GenBank/DDBJ databases">
        <authorList>
            <person name="Yun M."/>
        </authorList>
    </citation>
    <scope>NUCLEOTIDE SEQUENCE [LARGE SCALE GENOMIC DNA]</scope>
    <source>
        <strain evidence="8 9">MS01</strain>
    </source>
</reference>